<evidence type="ECO:0000313" key="2">
    <source>
        <dbReference type="Proteomes" id="UP000831701"/>
    </source>
</evidence>
<dbReference type="Proteomes" id="UP000831701">
    <property type="component" value="Chromosome 20"/>
</dbReference>
<protein>
    <submittedName>
        <fullName evidence="1">Uncharacterized protein</fullName>
    </submittedName>
</protein>
<dbReference type="EMBL" id="CM041550">
    <property type="protein sequence ID" value="KAI3356007.1"/>
    <property type="molecule type" value="Genomic_DNA"/>
</dbReference>
<comment type="caution">
    <text evidence="1">The sequence shown here is derived from an EMBL/GenBank/DDBJ whole genome shotgun (WGS) entry which is preliminary data.</text>
</comment>
<keyword evidence="2" id="KW-1185">Reference proteome</keyword>
<reference evidence="1" key="1">
    <citation type="submission" date="2022-04" db="EMBL/GenBank/DDBJ databases">
        <title>Jade perch genome.</title>
        <authorList>
            <person name="Chao B."/>
        </authorList>
    </citation>
    <scope>NUCLEOTIDE SEQUENCE</scope>
    <source>
        <strain evidence="1">CB-2022</strain>
    </source>
</reference>
<name>A0ACB8VJZ4_9TELE</name>
<accession>A0ACB8VJZ4</accession>
<gene>
    <name evidence="1" type="ORF">L3Q82_017275</name>
</gene>
<organism evidence="1 2">
    <name type="scientific">Scortum barcoo</name>
    <name type="common">barcoo grunter</name>
    <dbReference type="NCBI Taxonomy" id="214431"/>
    <lineage>
        <taxon>Eukaryota</taxon>
        <taxon>Metazoa</taxon>
        <taxon>Chordata</taxon>
        <taxon>Craniata</taxon>
        <taxon>Vertebrata</taxon>
        <taxon>Euteleostomi</taxon>
        <taxon>Actinopterygii</taxon>
        <taxon>Neopterygii</taxon>
        <taxon>Teleostei</taxon>
        <taxon>Neoteleostei</taxon>
        <taxon>Acanthomorphata</taxon>
        <taxon>Eupercaria</taxon>
        <taxon>Centrarchiformes</taxon>
        <taxon>Terapontoidei</taxon>
        <taxon>Terapontidae</taxon>
        <taxon>Scortum</taxon>
    </lineage>
</organism>
<sequence>MEQGIKAGLDGAPPATTSATVSMVTSLAGLCHS</sequence>
<proteinExistence type="predicted"/>
<evidence type="ECO:0000313" key="1">
    <source>
        <dbReference type="EMBL" id="KAI3356007.1"/>
    </source>
</evidence>
<feature type="non-terminal residue" evidence="1">
    <location>
        <position position="33"/>
    </location>
</feature>